<keyword evidence="15" id="KW-1185">Reference proteome</keyword>
<organism evidence="14 15">
    <name type="scientific">Caenorhabditis bovis</name>
    <dbReference type="NCBI Taxonomy" id="2654633"/>
    <lineage>
        <taxon>Eukaryota</taxon>
        <taxon>Metazoa</taxon>
        <taxon>Ecdysozoa</taxon>
        <taxon>Nematoda</taxon>
        <taxon>Chromadorea</taxon>
        <taxon>Rhabditida</taxon>
        <taxon>Rhabditina</taxon>
        <taxon>Rhabditomorpha</taxon>
        <taxon>Rhabditoidea</taxon>
        <taxon>Rhabditidae</taxon>
        <taxon>Peloderinae</taxon>
        <taxon>Caenorhabditis</taxon>
    </lineage>
</organism>
<comment type="subcellular location">
    <subcellularLocation>
        <location evidence="1">Secreted</location>
    </subcellularLocation>
</comment>
<evidence type="ECO:0000256" key="10">
    <source>
        <dbReference type="ARBA" id="ARBA00023180"/>
    </source>
</evidence>
<dbReference type="SUPFAM" id="SSF50630">
    <property type="entry name" value="Acid proteases"/>
    <property type="match status" value="1"/>
</dbReference>
<dbReference type="Gene3D" id="2.40.70.10">
    <property type="entry name" value="Acid Proteases"/>
    <property type="match status" value="2"/>
</dbReference>
<keyword evidence="9 12" id="KW-1015">Disulfide bond</keyword>
<feature type="disulfide bond" evidence="12">
    <location>
        <begin position="102"/>
        <end position="106"/>
    </location>
</feature>
<dbReference type="PANTHER" id="PTHR47966">
    <property type="entry name" value="BETA-SITE APP-CLEAVING ENZYME, ISOFORM A-RELATED"/>
    <property type="match status" value="1"/>
</dbReference>
<dbReference type="FunFam" id="2.40.70.10:FF:000062">
    <property type="entry name" value="ASpartyl Protease"/>
    <property type="match status" value="1"/>
</dbReference>
<evidence type="ECO:0000256" key="7">
    <source>
        <dbReference type="ARBA" id="ARBA00022801"/>
    </source>
</evidence>
<dbReference type="PRINTS" id="PR00792">
    <property type="entry name" value="PEPSIN"/>
</dbReference>
<keyword evidence="10" id="KW-0325">Glycoprotein</keyword>
<evidence type="ECO:0000256" key="1">
    <source>
        <dbReference type="ARBA" id="ARBA00004613"/>
    </source>
</evidence>
<dbReference type="InterPro" id="IPR034164">
    <property type="entry name" value="Pepsin-like_dom"/>
</dbReference>
<evidence type="ECO:0000256" key="3">
    <source>
        <dbReference type="ARBA" id="ARBA00022525"/>
    </source>
</evidence>
<dbReference type="Proteomes" id="UP000494206">
    <property type="component" value="Unassembled WGS sequence"/>
</dbReference>
<feature type="active site" evidence="11">
    <location>
        <position position="277"/>
    </location>
</feature>
<keyword evidence="8" id="KW-0865">Zymogen</keyword>
<feature type="disulfide bond" evidence="12">
    <location>
        <begin position="312"/>
        <end position="344"/>
    </location>
</feature>
<comment type="caution">
    <text evidence="14">The sequence shown here is derived from an EMBL/GenBank/DDBJ whole genome shotgun (WGS) entry which is preliminary data.</text>
</comment>
<evidence type="ECO:0000259" key="13">
    <source>
        <dbReference type="PROSITE" id="PS51767"/>
    </source>
</evidence>
<name>A0A8S1EDP9_9PELO</name>
<reference evidence="14 15" key="1">
    <citation type="submission" date="2020-04" db="EMBL/GenBank/DDBJ databases">
        <authorList>
            <person name="Laetsch R D."/>
            <person name="Stevens L."/>
            <person name="Kumar S."/>
            <person name="Blaxter L. M."/>
        </authorList>
    </citation>
    <scope>NUCLEOTIDE SEQUENCE [LARGE SCALE GENOMIC DNA]</scope>
</reference>
<dbReference type="CDD" id="cd05471">
    <property type="entry name" value="pepsin_like"/>
    <property type="match status" value="1"/>
</dbReference>
<dbReference type="PANTHER" id="PTHR47966:SF48">
    <property type="entry name" value="PEPTIDASE A1 DOMAIN-CONTAINING PROTEIN"/>
    <property type="match status" value="1"/>
</dbReference>
<evidence type="ECO:0000313" key="15">
    <source>
        <dbReference type="Proteomes" id="UP000494206"/>
    </source>
</evidence>
<dbReference type="OrthoDB" id="5790032at2759"/>
<dbReference type="AlphaFoldDB" id="A0A8S1EDP9"/>
<dbReference type="GO" id="GO:0005764">
    <property type="term" value="C:lysosome"/>
    <property type="evidence" value="ECO:0007669"/>
    <property type="project" value="TreeGrafter"/>
</dbReference>
<dbReference type="InterPro" id="IPR033121">
    <property type="entry name" value="PEPTIDASE_A1"/>
</dbReference>
<keyword evidence="6" id="KW-0064">Aspartyl protease</keyword>
<evidence type="ECO:0000256" key="4">
    <source>
        <dbReference type="ARBA" id="ARBA00022670"/>
    </source>
</evidence>
<evidence type="ECO:0000256" key="12">
    <source>
        <dbReference type="PIRSR" id="PIRSR601461-2"/>
    </source>
</evidence>
<evidence type="ECO:0000256" key="9">
    <source>
        <dbReference type="ARBA" id="ARBA00023157"/>
    </source>
</evidence>
<accession>A0A8S1EDP9</accession>
<keyword evidence="3" id="KW-0964">Secreted</keyword>
<sequence>MRSLDFLLIYGVVVGVVGAVVLRHELQWREAPIVQMLKRGQLVDYLAYRDQMSSELGVVEQGVGDYVYYEYMGNITVGTPDQNFVVIMDTGSANLLIPGTNCTAHCEKKRLFDEKKSSTYVSSNRPWSIKYASGEAYGTLGMDTVKIGGTGEPQLAIPKSFLGVADTVGSDFDWSPKEGVFGMAFTKLAVDGITPPLINAVQQNLLDRPIFTTWFDKRAPPGQASGGAITYGALDPEHCGPVIGYVPLTNRRHFQFMASGPSLGAYTNAGTYEMITDTATSFLCGPQAQVDALAQAAGATWSADNQIFYIPCGTDAGPIKLKIGDYKYVIRANNYVMDIGNNQCLFAVIPQSYSGFGPSWILGVPFMRQYCNVHDLGEARVGFALSLNDF</sequence>
<keyword evidence="4" id="KW-0645">Protease</keyword>
<dbReference type="Pfam" id="PF00026">
    <property type="entry name" value="Asp"/>
    <property type="match status" value="1"/>
</dbReference>
<feature type="active site" evidence="11">
    <location>
        <position position="89"/>
    </location>
</feature>
<dbReference type="EMBL" id="CADEPM010000001">
    <property type="protein sequence ID" value="CAB3398833.1"/>
    <property type="molecule type" value="Genomic_DNA"/>
</dbReference>
<protein>
    <recommendedName>
        <fullName evidence="13">Peptidase A1 domain-containing protein</fullName>
    </recommendedName>
</protein>
<keyword evidence="5" id="KW-0732">Signal</keyword>
<dbReference type="GO" id="GO:0005576">
    <property type="term" value="C:extracellular region"/>
    <property type="evidence" value="ECO:0007669"/>
    <property type="project" value="UniProtKB-SubCell"/>
</dbReference>
<dbReference type="InterPro" id="IPR021109">
    <property type="entry name" value="Peptidase_aspartic_dom_sf"/>
</dbReference>
<comment type="similarity">
    <text evidence="2">Belongs to the peptidase A1 family.</text>
</comment>
<keyword evidence="7" id="KW-0378">Hydrolase</keyword>
<dbReference type="InterPro" id="IPR001461">
    <property type="entry name" value="Aspartic_peptidase_A1"/>
</dbReference>
<dbReference type="GO" id="GO:0006508">
    <property type="term" value="P:proteolysis"/>
    <property type="evidence" value="ECO:0007669"/>
    <property type="project" value="UniProtKB-KW"/>
</dbReference>
<gene>
    <name evidence="14" type="ORF">CBOVIS_LOCUS2069</name>
</gene>
<dbReference type="GO" id="GO:0004190">
    <property type="term" value="F:aspartic-type endopeptidase activity"/>
    <property type="evidence" value="ECO:0007669"/>
    <property type="project" value="UniProtKB-KW"/>
</dbReference>
<dbReference type="PROSITE" id="PS51767">
    <property type="entry name" value="PEPTIDASE_A1"/>
    <property type="match status" value="1"/>
</dbReference>
<evidence type="ECO:0000256" key="5">
    <source>
        <dbReference type="ARBA" id="ARBA00022729"/>
    </source>
</evidence>
<evidence type="ECO:0000256" key="2">
    <source>
        <dbReference type="ARBA" id="ARBA00007447"/>
    </source>
</evidence>
<feature type="domain" description="Peptidase A1" evidence="13">
    <location>
        <begin position="71"/>
        <end position="384"/>
    </location>
</feature>
<dbReference type="FunFam" id="2.40.70.10:FF:000058">
    <property type="entry name" value="ASpartyl Protease"/>
    <property type="match status" value="1"/>
</dbReference>
<evidence type="ECO:0000256" key="6">
    <source>
        <dbReference type="ARBA" id="ARBA00022750"/>
    </source>
</evidence>
<evidence type="ECO:0000313" key="14">
    <source>
        <dbReference type="EMBL" id="CAB3398833.1"/>
    </source>
</evidence>
<evidence type="ECO:0000256" key="8">
    <source>
        <dbReference type="ARBA" id="ARBA00023145"/>
    </source>
</evidence>
<proteinExistence type="inferred from homology"/>
<evidence type="ECO:0000256" key="11">
    <source>
        <dbReference type="PIRSR" id="PIRSR601461-1"/>
    </source>
</evidence>